<gene>
    <name evidence="1" type="ORF">SAMN04488136_106137</name>
</gene>
<evidence type="ECO:0000313" key="1">
    <source>
        <dbReference type="EMBL" id="SDH01747.1"/>
    </source>
</evidence>
<reference evidence="1 2" key="1">
    <citation type="submission" date="2016-10" db="EMBL/GenBank/DDBJ databases">
        <authorList>
            <person name="de Groot N.N."/>
        </authorList>
    </citation>
    <scope>NUCLEOTIDE SEQUENCE [LARGE SCALE GENOMIC DNA]</scope>
    <source>
        <strain evidence="1 2">CGMCC 1.10228</strain>
    </source>
</reference>
<keyword evidence="2" id="KW-1185">Reference proteome</keyword>
<dbReference type="Proteomes" id="UP000198854">
    <property type="component" value="Unassembled WGS sequence"/>
</dbReference>
<dbReference type="EMBL" id="FNDD01000006">
    <property type="protein sequence ID" value="SDH01747.1"/>
    <property type="molecule type" value="Genomic_DNA"/>
</dbReference>
<organism evidence="1 2">
    <name type="scientific">Vibrio xiamenensis</name>
    <dbReference type="NCBI Taxonomy" id="861298"/>
    <lineage>
        <taxon>Bacteria</taxon>
        <taxon>Pseudomonadati</taxon>
        <taxon>Pseudomonadota</taxon>
        <taxon>Gammaproteobacteria</taxon>
        <taxon>Vibrionales</taxon>
        <taxon>Vibrionaceae</taxon>
        <taxon>Vibrio</taxon>
    </lineage>
</organism>
<dbReference type="AlphaFoldDB" id="A0A1G7YZ96"/>
<protein>
    <submittedName>
        <fullName evidence="1">Uncharacterized protein</fullName>
    </submittedName>
</protein>
<dbReference type="STRING" id="861298.SAMN04488136_106137"/>
<accession>A0A1G7YZ96</accession>
<sequence>MFKSAHLPTRLSLGAQNSFSFRPSDWPFFMAKTGRFIGAFTVSNQLNHRLEIAFHETVSWRESKAHRTAIFGKLVITPLGLV</sequence>
<name>A0A1G7YZ96_9VIBR</name>
<evidence type="ECO:0000313" key="2">
    <source>
        <dbReference type="Proteomes" id="UP000198854"/>
    </source>
</evidence>
<proteinExistence type="predicted"/>